<evidence type="ECO:0000313" key="6">
    <source>
        <dbReference type="EMBL" id="CZF78080.1"/>
    </source>
</evidence>
<dbReference type="PANTHER" id="PTHR47506">
    <property type="entry name" value="TRANSCRIPTIONAL REGULATORY PROTEIN"/>
    <property type="match status" value="1"/>
</dbReference>
<dbReference type="OrthoDB" id="116240at2"/>
<dbReference type="Proteomes" id="UP000071641">
    <property type="component" value="Unassembled WGS sequence"/>
</dbReference>
<reference evidence="7" key="1">
    <citation type="submission" date="2016-02" db="EMBL/GenBank/DDBJ databases">
        <authorList>
            <person name="Rodrigo-Torres Lidia"/>
            <person name="Arahal R.David."/>
        </authorList>
    </citation>
    <scope>NUCLEOTIDE SEQUENCE [LARGE SCALE GENOMIC DNA]</scope>
    <source>
        <strain evidence="7">CECT 9029</strain>
    </source>
</reference>
<dbReference type="EMBL" id="FIZX01000001">
    <property type="protein sequence ID" value="CZF78080.1"/>
    <property type="molecule type" value="Genomic_DNA"/>
</dbReference>
<dbReference type="STRING" id="1796497.GCE9029_00607"/>
<evidence type="ECO:0000256" key="3">
    <source>
        <dbReference type="ARBA" id="ARBA00023163"/>
    </source>
</evidence>
<dbReference type="GO" id="GO:0003677">
    <property type="term" value="F:DNA binding"/>
    <property type="evidence" value="ECO:0007669"/>
    <property type="project" value="UniProtKB-UniRule"/>
</dbReference>
<keyword evidence="7" id="KW-1185">Reference proteome</keyword>
<dbReference type="PANTHER" id="PTHR47506:SF1">
    <property type="entry name" value="HTH-TYPE TRANSCRIPTIONAL REGULATOR YJDC"/>
    <property type="match status" value="1"/>
</dbReference>
<name>A0A128EV64_9GAMM</name>
<keyword evidence="2 4" id="KW-0238">DNA-binding</keyword>
<sequence>MLEDQIAEKLEQAFSQQGFAEPSVAQLKIASGVSLRTLYRYYPSKEAMIVGALNYRHRRYLAFLREDMPSDAIGSVSHIFQKLEIWMRDYAPHGCMSLNALSAFPDNALIRNAVKDHKEDVRQLLAEASSIQSLATPLFLLHEGVSNAWPVIGSQAILDAEKTANTLLQEKL</sequence>
<gene>
    <name evidence="6" type="ORF">GCE9029_00607</name>
</gene>
<proteinExistence type="predicted"/>
<dbReference type="SUPFAM" id="SSF46689">
    <property type="entry name" value="Homeodomain-like"/>
    <property type="match status" value="1"/>
</dbReference>
<dbReference type="PROSITE" id="PS50977">
    <property type="entry name" value="HTH_TETR_2"/>
    <property type="match status" value="1"/>
</dbReference>
<feature type="domain" description="HTH tetR-type" evidence="5">
    <location>
        <begin position="1"/>
        <end position="60"/>
    </location>
</feature>
<evidence type="ECO:0000256" key="4">
    <source>
        <dbReference type="PROSITE-ProRule" id="PRU00335"/>
    </source>
</evidence>
<evidence type="ECO:0000259" key="5">
    <source>
        <dbReference type="PROSITE" id="PS50977"/>
    </source>
</evidence>
<feature type="DNA-binding region" description="H-T-H motif" evidence="4">
    <location>
        <begin position="23"/>
        <end position="42"/>
    </location>
</feature>
<dbReference type="RefSeq" id="WP_062660960.1">
    <property type="nucleotide sequence ID" value="NZ_FIZX01000001.1"/>
</dbReference>
<evidence type="ECO:0000256" key="2">
    <source>
        <dbReference type="ARBA" id="ARBA00023125"/>
    </source>
</evidence>
<keyword evidence="3" id="KW-0804">Transcription</keyword>
<keyword evidence="1" id="KW-0805">Transcription regulation</keyword>
<dbReference type="InterPro" id="IPR009057">
    <property type="entry name" value="Homeodomain-like_sf"/>
</dbReference>
<dbReference type="AlphaFoldDB" id="A0A128EV64"/>
<protein>
    <submittedName>
        <fullName evidence="6">Bacterial regulatory proteins, tetR family</fullName>
    </submittedName>
</protein>
<dbReference type="Gene3D" id="1.10.357.10">
    <property type="entry name" value="Tetracycline Repressor, domain 2"/>
    <property type="match status" value="1"/>
</dbReference>
<accession>A0A128EV64</accession>
<organism evidence="6 7">
    <name type="scientific">Grimontia celer</name>
    <dbReference type="NCBI Taxonomy" id="1796497"/>
    <lineage>
        <taxon>Bacteria</taxon>
        <taxon>Pseudomonadati</taxon>
        <taxon>Pseudomonadota</taxon>
        <taxon>Gammaproteobacteria</taxon>
        <taxon>Vibrionales</taxon>
        <taxon>Vibrionaceae</taxon>
        <taxon>Grimontia</taxon>
    </lineage>
</organism>
<evidence type="ECO:0000313" key="7">
    <source>
        <dbReference type="Proteomes" id="UP000071641"/>
    </source>
</evidence>
<evidence type="ECO:0000256" key="1">
    <source>
        <dbReference type="ARBA" id="ARBA00023015"/>
    </source>
</evidence>
<dbReference type="Pfam" id="PF00440">
    <property type="entry name" value="TetR_N"/>
    <property type="match status" value="1"/>
</dbReference>
<dbReference type="InterPro" id="IPR001647">
    <property type="entry name" value="HTH_TetR"/>
</dbReference>